<feature type="domain" description="Multidrug resistance protein MdtA-like alpha-helical hairpin" evidence="5">
    <location>
        <begin position="104"/>
        <end position="166"/>
    </location>
</feature>
<evidence type="ECO:0000313" key="10">
    <source>
        <dbReference type="Proteomes" id="UP000277236"/>
    </source>
</evidence>
<evidence type="ECO:0000256" key="2">
    <source>
        <dbReference type="ARBA" id="ARBA00009477"/>
    </source>
</evidence>
<dbReference type="RefSeq" id="WP_122316206.1">
    <property type="nucleotide sequence ID" value="NZ_RBRE01000048.1"/>
</dbReference>
<keyword evidence="4" id="KW-0175">Coiled coil</keyword>
<dbReference type="AlphaFoldDB" id="A0A3M4LW69"/>
<evidence type="ECO:0000259" key="7">
    <source>
        <dbReference type="Pfam" id="PF25954"/>
    </source>
</evidence>
<evidence type="ECO:0000259" key="8">
    <source>
        <dbReference type="Pfam" id="PF25967"/>
    </source>
</evidence>
<dbReference type="Gene3D" id="2.40.30.170">
    <property type="match status" value="1"/>
</dbReference>
<dbReference type="InterPro" id="IPR058625">
    <property type="entry name" value="MdtA-like_BSH"/>
</dbReference>
<proteinExistence type="inferred from homology"/>
<dbReference type="GO" id="GO:1990281">
    <property type="term" value="C:efflux pump complex"/>
    <property type="evidence" value="ECO:0007669"/>
    <property type="project" value="TreeGrafter"/>
</dbReference>
<comment type="caution">
    <text evidence="9">The sequence shown here is derived from an EMBL/GenBank/DDBJ whole genome shotgun (WGS) entry which is preliminary data.</text>
</comment>
<dbReference type="InterPro" id="IPR058792">
    <property type="entry name" value="Beta-barrel_RND_2"/>
</dbReference>
<evidence type="ECO:0000259" key="6">
    <source>
        <dbReference type="Pfam" id="PF25917"/>
    </source>
</evidence>
<dbReference type="GO" id="GO:0015562">
    <property type="term" value="F:efflux transmembrane transporter activity"/>
    <property type="evidence" value="ECO:0007669"/>
    <property type="project" value="TreeGrafter"/>
</dbReference>
<gene>
    <name evidence="9" type="ORF">ALQ04_01582</name>
</gene>
<dbReference type="Gene3D" id="1.10.287.470">
    <property type="entry name" value="Helix hairpin bin"/>
    <property type="match status" value="1"/>
</dbReference>
<evidence type="ECO:0000256" key="1">
    <source>
        <dbReference type="ARBA" id="ARBA00004196"/>
    </source>
</evidence>
<dbReference type="SUPFAM" id="SSF111369">
    <property type="entry name" value="HlyD-like secretion proteins"/>
    <property type="match status" value="1"/>
</dbReference>
<dbReference type="PANTHER" id="PTHR30469:SF11">
    <property type="entry name" value="BLL4320 PROTEIN"/>
    <property type="match status" value="1"/>
</dbReference>
<feature type="domain" description="Multidrug resistance protein MdtA-like barrel-sandwich hybrid" evidence="6">
    <location>
        <begin position="71"/>
        <end position="189"/>
    </location>
</feature>
<evidence type="ECO:0000256" key="4">
    <source>
        <dbReference type="ARBA" id="ARBA00023054"/>
    </source>
</evidence>
<dbReference type="InterPro" id="IPR006143">
    <property type="entry name" value="RND_pump_MFP"/>
</dbReference>
<dbReference type="Pfam" id="PF25917">
    <property type="entry name" value="BSH_RND"/>
    <property type="match status" value="1"/>
</dbReference>
<dbReference type="Pfam" id="PF25954">
    <property type="entry name" value="Beta-barrel_RND_2"/>
    <property type="match status" value="1"/>
</dbReference>
<dbReference type="Pfam" id="PF25876">
    <property type="entry name" value="HH_MFP_RND"/>
    <property type="match status" value="1"/>
</dbReference>
<name>A0A3M4LW69_PSECI</name>
<dbReference type="InterPro" id="IPR058624">
    <property type="entry name" value="MdtA-like_HH"/>
</dbReference>
<dbReference type="Pfam" id="PF25967">
    <property type="entry name" value="RND-MFP_C"/>
    <property type="match status" value="1"/>
</dbReference>
<evidence type="ECO:0000313" key="9">
    <source>
        <dbReference type="EMBL" id="RMQ45733.1"/>
    </source>
</evidence>
<keyword evidence="3" id="KW-0813">Transport</keyword>
<comment type="similarity">
    <text evidence="2">Belongs to the membrane fusion protein (MFP) (TC 8.A.1) family.</text>
</comment>
<evidence type="ECO:0000259" key="5">
    <source>
        <dbReference type="Pfam" id="PF25876"/>
    </source>
</evidence>
<dbReference type="Proteomes" id="UP000277236">
    <property type="component" value="Unassembled WGS sequence"/>
</dbReference>
<protein>
    <submittedName>
        <fullName evidence="9">Putative RND efflux membrane fusion protein</fullName>
    </submittedName>
</protein>
<dbReference type="EMBL" id="RBRE01000048">
    <property type="protein sequence ID" value="RMQ45733.1"/>
    <property type="molecule type" value="Genomic_DNA"/>
</dbReference>
<dbReference type="NCBIfam" id="TIGR01730">
    <property type="entry name" value="RND_mfp"/>
    <property type="match status" value="1"/>
</dbReference>
<accession>A0A3M4LW69</accession>
<dbReference type="Gene3D" id="2.40.50.100">
    <property type="match status" value="1"/>
</dbReference>
<dbReference type="Gene3D" id="2.40.420.20">
    <property type="match status" value="1"/>
</dbReference>
<organism evidence="9 10">
    <name type="scientific">Pseudomonas cichorii</name>
    <dbReference type="NCBI Taxonomy" id="36746"/>
    <lineage>
        <taxon>Bacteria</taxon>
        <taxon>Pseudomonadati</taxon>
        <taxon>Pseudomonadota</taxon>
        <taxon>Gammaproteobacteria</taxon>
        <taxon>Pseudomonadales</taxon>
        <taxon>Pseudomonadaceae</taxon>
        <taxon>Pseudomonas</taxon>
    </lineage>
</organism>
<evidence type="ECO:0000256" key="3">
    <source>
        <dbReference type="ARBA" id="ARBA00022448"/>
    </source>
</evidence>
<dbReference type="FunFam" id="2.40.30.170:FF:000010">
    <property type="entry name" value="Efflux RND transporter periplasmic adaptor subunit"/>
    <property type="match status" value="1"/>
</dbReference>
<feature type="domain" description="CusB-like beta-barrel" evidence="7">
    <location>
        <begin position="202"/>
        <end position="273"/>
    </location>
</feature>
<reference evidence="9 10" key="1">
    <citation type="submission" date="2018-08" db="EMBL/GenBank/DDBJ databases">
        <title>Recombination of ecologically and evolutionarily significant loci maintains genetic cohesion in the Pseudomonas syringae species complex.</title>
        <authorList>
            <person name="Dillon M."/>
            <person name="Thakur S."/>
            <person name="Almeida R.N.D."/>
            <person name="Weir B.S."/>
            <person name="Guttman D.S."/>
        </authorList>
    </citation>
    <scope>NUCLEOTIDE SEQUENCE [LARGE SCALE GENOMIC DNA]</scope>
    <source>
        <strain evidence="9 10">ICMP 3353</strain>
    </source>
</reference>
<dbReference type="PANTHER" id="PTHR30469">
    <property type="entry name" value="MULTIDRUG RESISTANCE PROTEIN MDTA"/>
    <property type="match status" value="1"/>
</dbReference>
<dbReference type="InterPro" id="IPR058627">
    <property type="entry name" value="MdtA-like_C"/>
</dbReference>
<comment type="subcellular location">
    <subcellularLocation>
        <location evidence="1">Cell envelope</location>
    </subcellularLocation>
</comment>
<sequence length="383" mass="40898">MVRRRMLIMLGFVLLVVLMLAGYKAFSIYQQIQQFSAPKPAVSVAVATAREQPWQNLLPAIGTLKALQGVDLSLEIAGTVKAVQFESGQKVRVGQPLLQLDSDVEKGQLGTAEADLGLAQVEYGRGSRLVGDQAISRGDFDRLAAQQKKAAATVAQLKASLAKKQILAPFSGTIGIRQVDVGDYLASGTVIATLQDLSSLYVDFYVPEQAVPKLAIGQAVQLSVAAYPQQPFEARVSAINPKVDDSTRNVLIRATLPNPENRLLPGMFANLQVVLPSAPNQIVVPESAITYTLYGNSVFVVVPKKNASGEPEKDAQGQQQLAVERHFVETGERRGGMVIIAKGLKAGDQVVSGGQLKLDNGTHVAISADKTLPADPNSQPRAD</sequence>
<feature type="domain" description="Multidrug resistance protein MdtA-like C-terminal permuted SH3" evidence="8">
    <location>
        <begin position="322"/>
        <end position="354"/>
    </location>
</feature>
<dbReference type="OrthoDB" id="9806939at2"/>